<reference evidence="1" key="1">
    <citation type="submission" date="2014-09" db="EMBL/GenBank/DDBJ databases">
        <authorList>
            <person name="Magalhaes I.L.F."/>
            <person name="Oliveira U."/>
            <person name="Santos F.R."/>
            <person name="Vidigal T.H.D.A."/>
            <person name="Brescovit A.D."/>
            <person name="Santos A.J."/>
        </authorList>
    </citation>
    <scope>NUCLEOTIDE SEQUENCE</scope>
    <source>
        <tissue evidence="1">Shoot tissue taken approximately 20 cm above the soil surface</tissue>
    </source>
</reference>
<protein>
    <submittedName>
        <fullName evidence="1">Uncharacterized protein</fullName>
    </submittedName>
</protein>
<name>A0A0A9A4L0_ARUDO</name>
<organism evidence="1">
    <name type="scientific">Arundo donax</name>
    <name type="common">Giant reed</name>
    <name type="synonym">Donax arundinaceus</name>
    <dbReference type="NCBI Taxonomy" id="35708"/>
    <lineage>
        <taxon>Eukaryota</taxon>
        <taxon>Viridiplantae</taxon>
        <taxon>Streptophyta</taxon>
        <taxon>Embryophyta</taxon>
        <taxon>Tracheophyta</taxon>
        <taxon>Spermatophyta</taxon>
        <taxon>Magnoliopsida</taxon>
        <taxon>Liliopsida</taxon>
        <taxon>Poales</taxon>
        <taxon>Poaceae</taxon>
        <taxon>PACMAD clade</taxon>
        <taxon>Arundinoideae</taxon>
        <taxon>Arundineae</taxon>
        <taxon>Arundo</taxon>
    </lineage>
</organism>
<sequence>MHTKANGRWGRTKKIIMIKDLVATILLLKLNNILCT</sequence>
<dbReference type="EMBL" id="GBRH01251869">
    <property type="protein sequence ID" value="JAD46026.1"/>
    <property type="molecule type" value="Transcribed_RNA"/>
</dbReference>
<evidence type="ECO:0000313" key="1">
    <source>
        <dbReference type="EMBL" id="JAD46026.1"/>
    </source>
</evidence>
<dbReference type="AlphaFoldDB" id="A0A0A9A4L0"/>
<reference evidence="1" key="2">
    <citation type="journal article" date="2015" name="Data Brief">
        <title>Shoot transcriptome of the giant reed, Arundo donax.</title>
        <authorList>
            <person name="Barrero R.A."/>
            <person name="Guerrero F.D."/>
            <person name="Moolhuijzen P."/>
            <person name="Goolsby J.A."/>
            <person name="Tidwell J."/>
            <person name="Bellgard S.E."/>
            <person name="Bellgard M.I."/>
        </authorList>
    </citation>
    <scope>NUCLEOTIDE SEQUENCE</scope>
    <source>
        <tissue evidence="1">Shoot tissue taken approximately 20 cm above the soil surface</tissue>
    </source>
</reference>
<accession>A0A0A9A4L0</accession>
<proteinExistence type="predicted"/>